<evidence type="ECO:0000313" key="2">
    <source>
        <dbReference type="EMBL" id="CAB3406581.1"/>
    </source>
</evidence>
<sequence>MSVSVLATNRLSALLAPNNYQKMWRSYRFWIGVAIQLIPGCAMAISTFFNSTQLYRNDSGGIVPKFIKYL</sequence>
<dbReference type="InterPro" id="IPR019426">
    <property type="entry name" value="7TM_GPCR_serpentine_rcpt_Srv"/>
</dbReference>
<reference evidence="2 3" key="1">
    <citation type="submission" date="2020-04" db="EMBL/GenBank/DDBJ databases">
        <authorList>
            <person name="Laetsch R D."/>
            <person name="Stevens L."/>
            <person name="Kumar S."/>
            <person name="Blaxter L. M."/>
        </authorList>
    </citation>
    <scope>NUCLEOTIDE SEQUENCE [LARGE SCALE GENOMIC DNA]</scope>
</reference>
<dbReference type="Pfam" id="PF10323">
    <property type="entry name" value="7TM_GPCR_Srv"/>
    <property type="match status" value="1"/>
</dbReference>
<evidence type="ECO:0000256" key="1">
    <source>
        <dbReference type="SAM" id="Phobius"/>
    </source>
</evidence>
<evidence type="ECO:0008006" key="4">
    <source>
        <dbReference type="Google" id="ProtNLM"/>
    </source>
</evidence>
<feature type="transmembrane region" description="Helical" evidence="1">
    <location>
        <begin position="29"/>
        <end position="49"/>
    </location>
</feature>
<dbReference type="AlphaFoldDB" id="A0A8S1F2D3"/>
<dbReference type="PANTHER" id="PTHR31748">
    <property type="entry name" value="SERPENTINE RECEPTOR, CLASS V"/>
    <property type="match status" value="1"/>
</dbReference>
<organism evidence="2 3">
    <name type="scientific">Caenorhabditis bovis</name>
    <dbReference type="NCBI Taxonomy" id="2654633"/>
    <lineage>
        <taxon>Eukaryota</taxon>
        <taxon>Metazoa</taxon>
        <taxon>Ecdysozoa</taxon>
        <taxon>Nematoda</taxon>
        <taxon>Chromadorea</taxon>
        <taxon>Rhabditida</taxon>
        <taxon>Rhabditina</taxon>
        <taxon>Rhabditomorpha</taxon>
        <taxon>Rhabditoidea</taxon>
        <taxon>Rhabditidae</taxon>
        <taxon>Peloderinae</taxon>
        <taxon>Caenorhabditis</taxon>
    </lineage>
</organism>
<accession>A0A8S1F2D3</accession>
<dbReference type="OrthoDB" id="5798218at2759"/>
<keyword evidence="1" id="KW-0472">Membrane</keyword>
<dbReference type="Proteomes" id="UP000494206">
    <property type="component" value="Unassembled WGS sequence"/>
</dbReference>
<evidence type="ECO:0000313" key="3">
    <source>
        <dbReference type="Proteomes" id="UP000494206"/>
    </source>
</evidence>
<name>A0A8S1F2D3_9PELO</name>
<protein>
    <recommendedName>
        <fullName evidence="4">Serpentine receptor class gamma</fullName>
    </recommendedName>
</protein>
<keyword evidence="1" id="KW-1133">Transmembrane helix</keyword>
<dbReference type="PANTHER" id="PTHR31748:SF1">
    <property type="entry name" value="SERPENTINE RECEPTOR, CLASS V"/>
    <property type="match status" value="1"/>
</dbReference>
<keyword evidence="3" id="KW-1185">Reference proteome</keyword>
<dbReference type="EMBL" id="CADEPM010000005">
    <property type="protein sequence ID" value="CAB3406581.1"/>
    <property type="molecule type" value="Genomic_DNA"/>
</dbReference>
<gene>
    <name evidence="2" type="ORF">CBOVIS_LOCUS8637</name>
</gene>
<keyword evidence="1" id="KW-0812">Transmembrane</keyword>
<proteinExistence type="predicted"/>
<comment type="caution">
    <text evidence="2">The sequence shown here is derived from an EMBL/GenBank/DDBJ whole genome shotgun (WGS) entry which is preliminary data.</text>
</comment>